<reference evidence="1 2" key="2">
    <citation type="submission" date="2017-09" db="EMBL/GenBank/DDBJ databases">
        <title>Bacillus patelloidae sp. nov., isolated from the intestinal tract of a marine limpet.</title>
        <authorList>
            <person name="Liu R."/>
            <person name="Dong C."/>
            <person name="Shao Z."/>
        </authorList>
    </citation>
    <scope>NUCLEOTIDE SEQUENCE [LARGE SCALE GENOMIC DNA]</scope>
    <source>
        <strain evidence="1 2">SA5d-4</strain>
    </source>
</reference>
<sequence>MDKTELEKKIIEQYKADEGMMILVFVQWCINNQLDPISLYEKAYPDQKRNPLLTQMMENSVSKEEAGDIADETLLQVLSLFGNDDLAFVVSEEITNRDKDNR</sequence>
<evidence type="ECO:0000313" key="1">
    <source>
        <dbReference type="EMBL" id="OZM57417.1"/>
    </source>
</evidence>
<proteinExistence type="predicted"/>
<accession>A0A263BVR2</accession>
<dbReference type="Proteomes" id="UP000217083">
    <property type="component" value="Unassembled WGS sequence"/>
</dbReference>
<protein>
    <submittedName>
        <fullName evidence="1">Uncharacterized protein</fullName>
    </submittedName>
</protein>
<keyword evidence="2" id="KW-1185">Reference proteome</keyword>
<organism evidence="1 2">
    <name type="scientific">Lottiidibacillus patelloidae</name>
    <dbReference type="NCBI Taxonomy" id="2670334"/>
    <lineage>
        <taxon>Bacteria</taxon>
        <taxon>Bacillati</taxon>
        <taxon>Bacillota</taxon>
        <taxon>Bacilli</taxon>
        <taxon>Bacillales</taxon>
        <taxon>Bacillaceae</taxon>
        <taxon>Lottiidibacillus</taxon>
    </lineage>
</organism>
<evidence type="ECO:0000313" key="2">
    <source>
        <dbReference type="Proteomes" id="UP000217083"/>
    </source>
</evidence>
<name>A0A263BVR2_9BACI</name>
<gene>
    <name evidence="1" type="ORF">CIB95_08125</name>
</gene>
<dbReference type="AlphaFoldDB" id="A0A263BVR2"/>
<reference evidence="2" key="1">
    <citation type="submission" date="2017-08" db="EMBL/GenBank/DDBJ databases">
        <authorList>
            <person name="Huang Z."/>
        </authorList>
    </citation>
    <scope>NUCLEOTIDE SEQUENCE [LARGE SCALE GENOMIC DNA]</scope>
    <source>
        <strain evidence="2">SA5d-4</strain>
    </source>
</reference>
<dbReference type="EMBL" id="NPIA01000003">
    <property type="protein sequence ID" value="OZM57417.1"/>
    <property type="molecule type" value="Genomic_DNA"/>
</dbReference>
<dbReference type="RefSeq" id="WP_094924058.1">
    <property type="nucleotide sequence ID" value="NZ_NPIA01000003.1"/>
</dbReference>
<comment type="caution">
    <text evidence="1">The sequence shown here is derived from an EMBL/GenBank/DDBJ whole genome shotgun (WGS) entry which is preliminary data.</text>
</comment>